<dbReference type="HAMAP" id="MF_01152">
    <property type="entry name" value="DnaJ"/>
    <property type="match status" value="1"/>
</dbReference>
<comment type="subcellular location">
    <subcellularLocation>
        <location evidence="4">Cytoplasm</location>
    </subcellularLocation>
</comment>
<dbReference type="CDD" id="cd06257">
    <property type="entry name" value="DnaJ"/>
    <property type="match status" value="1"/>
</dbReference>
<keyword evidence="4" id="KW-0862">Zinc</keyword>
<protein>
    <recommendedName>
        <fullName evidence="4">Chaperone protein DnaJ</fullName>
    </recommendedName>
</protein>
<dbReference type="PANTHER" id="PTHR43096:SF52">
    <property type="entry name" value="DNAJ HOMOLOG 1, MITOCHONDRIAL-RELATED"/>
    <property type="match status" value="1"/>
</dbReference>
<feature type="domain" description="J" evidence="6">
    <location>
        <begin position="7"/>
        <end position="72"/>
    </location>
</feature>
<dbReference type="GO" id="GO:0042026">
    <property type="term" value="P:protein refolding"/>
    <property type="evidence" value="ECO:0007669"/>
    <property type="project" value="TreeGrafter"/>
</dbReference>
<comment type="caution">
    <text evidence="7">The sequence shown here is derived from an EMBL/GenBank/DDBJ whole genome shotgun (WGS) entry which is preliminary data.</text>
</comment>
<dbReference type="Pfam" id="PF01556">
    <property type="entry name" value="DnaJ_C"/>
    <property type="match status" value="1"/>
</dbReference>
<dbReference type="Gene3D" id="1.10.287.110">
    <property type="entry name" value="DnaJ domain"/>
    <property type="match status" value="1"/>
</dbReference>
<comment type="function">
    <text evidence="4">Participates actively in the response to hyperosmotic and heat shock by preventing the aggregation of stress-denatured proteins and by disaggregating proteins, also in an autonomous, DnaK-independent fashion. Unfolded proteins bind initially to DnaJ; upon interaction with the DnaJ-bound protein, DnaK hydrolyzes its bound ATP, resulting in the formation of a stable complex. GrpE releases ADP from DnaK; ATP binding to DnaK triggers the release of the substrate protein, thus completing the reaction cycle. Several rounds of ATP-dependent interactions between DnaJ, DnaK and GrpE are required for fully efficient folding. Also involved, together with DnaK and GrpE, in the DNA replication of plasmids through activation of initiation proteins.</text>
</comment>
<dbReference type="AlphaFoldDB" id="A0A4Q1S7G4"/>
<dbReference type="GO" id="GO:0051082">
    <property type="term" value="F:unfolded protein binding"/>
    <property type="evidence" value="ECO:0007669"/>
    <property type="project" value="UniProtKB-UniRule"/>
</dbReference>
<dbReference type="InterPro" id="IPR012724">
    <property type="entry name" value="DnaJ"/>
</dbReference>
<gene>
    <name evidence="4" type="primary">dnaJ</name>
    <name evidence="7" type="ORF">ESZ00_19935</name>
</gene>
<feature type="binding site" evidence="4">
    <location>
        <position position="180"/>
    </location>
    <ligand>
        <name>Zn(2+)</name>
        <dbReference type="ChEBI" id="CHEBI:29105"/>
        <label>1</label>
    </ligand>
</feature>
<dbReference type="Gene3D" id="2.60.260.20">
    <property type="entry name" value="Urease metallochaperone UreE, N-terminal domain"/>
    <property type="match status" value="2"/>
</dbReference>
<dbReference type="PANTHER" id="PTHR43096">
    <property type="entry name" value="DNAJ HOMOLOG 1, MITOCHONDRIAL-RELATED"/>
    <property type="match status" value="1"/>
</dbReference>
<evidence type="ECO:0000256" key="3">
    <source>
        <dbReference type="ARBA" id="ARBA00023186"/>
    </source>
</evidence>
<name>A0A4Q1S7G4_9BACT</name>
<proteinExistence type="inferred from homology"/>
<keyword evidence="3 4" id="KW-0143">Chaperone</keyword>
<dbReference type="InterPro" id="IPR008971">
    <property type="entry name" value="HSP40/DnaJ_pept-bd"/>
</dbReference>
<dbReference type="InterPro" id="IPR036869">
    <property type="entry name" value="J_dom_sf"/>
</dbReference>
<dbReference type="InterPro" id="IPR018253">
    <property type="entry name" value="DnaJ_domain_CS"/>
</dbReference>
<feature type="binding site" evidence="4">
    <location>
        <position position="177"/>
    </location>
    <ligand>
        <name>Zn(2+)</name>
        <dbReference type="ChEBI" id="CHEBI:29105"/>
        <label>2</label>
    </ligand>
</feature>
<dbReference type="GO" id="GO:0008270">
    <property type="term" value="F:zinc ion binding"/>
    <property type="evidence" value="ECO:0007669"/>
    <property type="project" value="UniProtKB-UniRule"/>
</dbReference>
<comment type="subunit">
    <text evidence="4">Homodimer.</text>
</comment>
<dbReference type="SUPFAM" id="SSF57938">
    <property type="entry name" value="DnaJ/Hsp40 cysteine-rich domain"/>
    <property type="match status" value="1"/>
</dbReference>
<dbReference type="Gene3D" id="6.20.20.10">
    <property type="match status" value="1"/>
</dbReference>
<dbReference type="SMART" id="SM00271">
    <property type="entry name" value="DnaJ"/>
    <property type="match status" value="1"/>
</dbReference>
<dbReference type="SUPFAM" id="SSF49493">
    <property type="entry name" value="HSP40/DnaJ peptide-binding domain"/>
    <property type="match status" value="2"/>
</dbReference>
<comment type="similarity">
    <text evidence="4">Belongs to the DnaJ family.</text>
</comment>
<comment type="caution">
    <text evidence="4">Lacks conserved residue(s) required for the propagation of feature annotation.</text>
</comment>
<accession>A0A4Q1S7G4</accession>
<dbReference type="EMBL" id="SDMK01000007">
    <property type="protein sequence ID" value="RXS92802.1"/>
    <property type="molecule type" value="Genomic_DNA"/>
</dbReference>
<organism evidence="7 8">
    <name type="scientific">Silvibacterium dinghuense</name>
    <dbReference type="NCBI Taxonomy" id="1560006"/>
    <lineage>
        <taxon>Bacteria</taxon>
        <taxon>Pseudomonadati</taxon>
        <taxon>Acidobacteriota</taxon>
        <taxon>Terriglobia</taxon>
        <taxon>Terriglobales</taxon>
        <taxon>Acidobacteriaceae</taxon>
        <taxon>Silvibacterium</taxon>
    </lineage>
</organism>
<dbReference type="OrthoDB" id="9779889at2"/>
<evidence type="ECO:0000256" key="1">
    <source>
        <dbReference type="ARBA" id="ARBA00022705"/>
    </source>
</evidence>
<reference evidence="7 8" key="1">
    <citation type="journal article" date="2016" name="Int. J. Syst. Evol. Microbiol.">
        <title>Acidipila dinghuensis sp. nov., an acidobacterium isolated from forest soil.</title>
        <authorList>
            <person name="Jiang Y.W."/>
            <person name="Wang J."/>
            <person name="Chen M.H."/>
            <person name="Lv Y.Y."/>
            <person name="Qiu L.H."/>
        </authorList>
    </citation>
    <scope>NUCLEOTIDE SEQUENCE [LARGE SCALE GENOMIC DNA]</scope>
    <source>
        <strain evidence="7 8">DHOF10</strain>
    </source>
</reference>
<dbReference type="PROSITE" id="PS00636">
    <property type="entry name" value="DNAJ_1"/>
    <property type="match status" value="1"/>
</dbReference>
<dbReference type="PROSITE" id="PS50076">
    <property type="entry name" value="DNAJ_2"/>
    <property type="match status" value="1"/>
</dbReference>
<keyword evidence="4" id="KW-0479">Metal-binding</keyword>
<keyword evidence="1 4" id="KW-0235">DNA replication</keyword>
<dbReference type="GO" id="GO:0006260">
    <property type="term" value="P:DNA replication"/>
    <property type="evidence" value="ECO:0007669"/>
    <property type="project" value="UniProtKB-KW"/>
</dbReference>
<comment type="domain">
    <text evidence="4">The J domain is necessary and sufficient to stimulate DnaK ATPase activity. Zinc center 1 plays an important role in the autonomous, DnaK-independent chaperone activity of DnaJ. Zinc center 2 is essential for interaction with DnaK and for DnaJ activity.</text>
</comment>
<evidence type="ECO:0000256" key="2">
    <source>
        <dbReference type="ARBA" id="ARBA00023016"/>
    </source>
</evidence>
<dbReference type="SUPFAM" id="SSF46565">
    <property type="entry name" value="Chaperone J-domain"/>
    <property type="match status" value="1"/>
</dbReference>
<feature type="binding site" evidence="4">
    <location>
        <position position="166"/>
    </location>
    <ligand>
        <name>Zn(2+)</name>
        <dbReference type="ChEBI" id="CHEBI:29105"/>
        <label>1</label>
    </ligand>
</feature>
<dbReference type="FunFam" id="2.60.260.20:FF:000013">
    <property type="entry name" value="DnaJ subfamily B member 11"/>
    <property type="match status" value="1"/>
</dbReference>
<dbReference type="RefSeq" id="WP_129210175.1">
    <property type="nucleotide sequence ID" value="NZ_BMGU01000006.1"/>
</dbReference>
<dbReference type="InterPro" id="IPR036410">
    <property type="entry name" value="HSP_DnaJ_Cys-rich_dom_sf"/>
</dbReference>
<dbReference type="GO" id="GO:0005737">
    <property type="term" value="C:cytoplasm"/>
    <property type="evidence" value="ECO:0007669"/>
    <property type="project" value="UniProtKB-SubCell"/>
</dbReference>
<feature type="binding site" evidence="4">
    <location>
        <position position="163"/>
    </location>
    <ligand>
        <name>Zn(2+)</name>
        <dbReference type="ChEBI" id="CHEBI:29105"/>
        <label>1</label>
    </ligand>
</feature>
<evidence type="ECO:0000256" key="5">
    <source>
        <dbReference type="SAM" id="MobiDB-lite"/>
    </source>
</evidence>
<dbReference type="Pfam" id="PF00226">
    <property type="entry name" value="DnaJ"/>
    <property type="match status" value="1"/>
</dbReference>
<dbReference type="Proteomes" id="UP000290253">
    <property type="component" value="Unassembled WGS sequence"/>
</dbReference>
<keyword evidence="4" id="KW-0677">Repeat</keyword>
<dbReference type="CDD" id="cd10747">
    <property type="entry name" value="DnaJ_C"/>
    <property type="match status" value="1"/>
</dbReference>
<evidence type="ECO:0000259" key="6">
    <source>
        <dbReference type="PROSITE" id="PS50076"/>
    </source>
</evidence>
<keyword evidence="4" id="KW-0963">Cytoplasm</keyword>
<dbReference type="GO" id="GO:0009408">
    <property type="term" value="P:response to heat"/>
    <property type="evidence" value="ECO:0007669"/>
    <property type="project" value="InterPro"/>
</dbReference>
<dbReference type="InterPro" id="IPR001623">
    <property type="entry name" value="DnaJ_domain"/>
</dbReference>
<dbReference type="GO" id="GO:0005524">
    <property type="term" value="F:ATP binding"/>
    <property type="evidence" value="ECO:0007669"/>
    <property type="project" value="InterPro"/>
</dbReference>
<dbReference type="InterPro" id="IPR002939">
    <property type="entry name" value="DnaJ_C"/>
</dbReference>
<evidence type="ECO:0000313" key="7">
    <source>
        <dbReference type="EMBL" id="RXS92802.1"/>
    </source>
</evidence>
<feature type="region of interest" description="Disordered" evidence="5">
    <location>
        <begin position="74"/>
        <end position="99"/>
    </location>
</feature>
<feature type="binding site" evidence="4">
    <location>
        <position position="177"/>
    </location>
    <ligand>
        <name>Zn(2+)</name>
        <dbReference type="ChEBI" id="CHEBI:29105"/>
        <label>1</label>
    </ligand>
</feature>
<evidence type="ECO:0000313" key="8">
    <source>
        <dbReference type="Proteomes" id="UP000290253"/>
    </source>
</evidence>
<evidence type="ECO:0000256" key="4">
    <source>
        <dbReference type="HAMAP-Rule" id="MF_01152"/>
    </source>
</evidence>
<comment type="cofactor">
    <cofactor evidence="4">
        <name>Zn(2+)</name>
        <dbReference type="ChEBI" id="CHEBI:29105"/>
    </cofactor>
    <text evidence="4">Binds 2 Zn(2+) ions per monomer.</text>
</comment>
<dbReference type="PRINTS" id="PR00625">
    <property type="entry name" value="JDOMAIN"/>
</dbReference>
<sequence>MAVKFRDYYEVLGVAKTATQDEIRKAYRALARKHHPDVNPGDKAAEDKFKEINEAYEVLSDPEKRKRFDQLGQNWKAGSDFTPPPGWEPGAGGYGGFGSAGGQRASGDFSDFFESLFGGRRSARAGSGFRMRGSDVDAEITLSLEEAHRGTKRTISFESTETCPTCGGSGKKDGKACPTCGGAGVVLRPKSLEVTIPAGVRQDSVIRLAGQGEAGGNGAPAGDLFLHIRIQPHKRFQVIGDKDVEIELPVSPWEAALGATINVPTMDGSVEMKIPPETQGGKKLRLRGLGLSERNGARGDQYVRLKILNPTDLSAKQKELFEQLATESHFNPRDSQF</sequence>
<feature type="compositionally biased region" description="Gly residues" evidence="5">
    <location>
        <begin position="89"/>
        <end position="99"/>
    </location>
</feature>
<keyword evidence="2 4" id="KW-0346">Stress response</keyword>
<keyword evidence="8" id="KW-1185">Reference proteome</keyword>